<name>A0ACC1T6F9_9APHY</name>
<accession>A0ACC1T6F9</accession>
<evidence type="ECO:0000313" key="2">
    <source>
        <dbReference type="Proteomes" id="UP001148662"/>
    </source>
</evidence>
<evidence type="ECO:0000313" key="1">
    <source>
        <dbReference type="EMBL" id="KAJ3554448.1"/>
    </source>
</evidence>
<protein>
    <submittedName>
        <fullName evidence="1">Uncharacterized protein</fullName>
    </submittedName>
</protein>
<proteinExistence type="predicted"/>
<reference evidence="1" key="1">
    <citation type="submission" date="2022-07" db="EMBL/GenBank/DDBJ databases">
        <title>Genome Sequence of Phlebia brevispora.</title>
        <authorList>
            <person name="Buettner E."/>
        </authorList>
    </citation>
    <scope>NUCLEOTIDE SEQUENCE</scope>
    <source>
        <strain evidence="1">MPL23</strain>
    </source>
</reference>
<sequence length="228" mass="25585">MATILFRDGTIYFLVLFSLNLAVLVIDLLPSGLVNYDPAPSILVSLTPILACRFLLNLREVDYSRADTFEHTSKVQRVLDNLGAQLASLDANNACSEARRQRVNKLPSDASATRNARIKFSATVRRTTATVTKSKEGSLKTLFTMPKEVRDIKQFIETATRKDATEARIKKIAPRVAGGKTKTKFKIRCTRYLYTLSLDDPEKAEKLRQSLPPGLRVQDIEKETPKKK</sequence>
<keyword evidence="2" id="KW-1185">Reference proteome</keyword>
<dbReference type="Proteomes" id="UP001148662">
    <property type="component" value="Unassembled WGS sequence"/>
</dbReference>
<gene>
    <name evidence="1" type="ORF">NM688_g3105</name>
</gene>
<comment type="caution">
    <text evidence="1">The sequence shown here is derived from an EMBL/GenBank/DDBJ whole genome shotgun (WGS) entry which is preliminary data.</text>
</comment>
<organism evidence="1 2">
    <name type="scientific">Phlebia brevispora</name>
    <dbReference type="NCBI Taxonomy" id="194682"/>
    <lineage>
        <taxon>Eukaryota</taxon>
        <taxon>Fungi</taxon>
        <taxon>Dikarya</taxon>
        <taxon>Basidiomycota</taxon>
        <taxon>Agaricomycotina</taxon>
        <taxon>Agaricomycetes</taxon>
        <taxon>Polyporales</taxon>
        <taxon>Meruliaceae</taxon>
        <taxon>Phlebia</taxon>
    </lineage>
</organism>
<dbReference type="EMBL" id="JANHOG010000429">
    <property type="protein sequence ID" value="KAJ3554448.1"/>
    <property type="molecule type" value="Genomic_DNA"/>
</dbReference>